<dbReference type="RefSeq" id="XP_010942635.1">
    <property type="nucleotide sequence ID" value="XM_010944333.3"/>
</dbReference>
<evidence type="ECO:0000313" key="7">
    <source>
        <dbReference type="RefSeq" id="XP_010942635.1"/>
    </source>
</evidence>
<evidence type="ECO:0000259" key="5">
    <source>
        <dbReference type="PROSITE" id="PS50942"/>
    </source>
</evidence>
<evidence type="ECO:0000256" key="3">
    <source>
        <dbReference type="ARBA" id="ARBA00023034"/>
    </source>
</evidence>
<dbReference type="SUPFAM" id="SSF48464">
    <property type="entry name" value="ENTH/VHS domain"/>
    <property type="match status" value="1"/>
</dbReference>
<gene>
    <name evidence="7" type="primary">LOC105060564</name>
</gene>
<keyword evidence="4" id="KW-0968">Cytoplasmic vesicle</keyword>
<dbReference type="Proteomes" id="UP000504607">
    <property type="component" value="Unplaced"/>
</dbReference>
<dbReference type="FunCoup" id="A0A6I9SFT0">
    <property type="interactions" value="954"/>
</dbReference>
<evidence type="ECO:0000256" key="2">
    <source>
        <dbReference type="ARBA" id="ARBA00004555"/>
    </source>
</evidence>
<accession>A0A6I9SFT0</accession>
<dbReference type="PROSITE" id="PS50942">
    <property type="entry name" value="ENTH"/>
    <property type="match status" value="1"/>
</dbReference>
<feature type="domain" description="ENTH" evidence="5">
    <location>
        <begin position="22"/>
        <end position="162"/>
    </location>
</feature>
<comment type="subcellular location">
    <subcellularLocation>
        <location evidence="1">Cytoplasmic vesicle</location>
        <location evidence="1">Clathrin-coated vesicle</location>
    </subcellularLocation>
    <subcellularLocation>
        <location evidence="2">Golgi apparatus</location>
    </subcellularLocation>
</comment>
<proteinExistence type="predicted"/>
<evidence type="ECO:0000256" key="1">
    <source>
        <dbReference type="ARBA" id="ARBA00004132"/>
    </source>
</evidence>
<dbReference type="GO" id="GO:0048268">
    <property type="term" value="P:clathrin coat assembly"/>
    <property type="evidence" value="ECO:0007669"/>
    <property type="project" value="InterPro"/>
</dbReference>
<dbReference type="Pfam" id="PF07651">
    <property type="entry name" value="ANTH"/>
    <property type="match status" value="1"/>
</dbReference>
<sequence length="345" mass="37680">MGRGLRGIVGAVKDTASLSKATLLSSSSAAQLAVLRATTHQPSSEPTDPRHLAALLAFGHGSRVAAAACVSALAARLHSTRDPAVALKSLLALHHLLARGAFILRDQLPPALLRHPASGRNPLALPTSAFPSAAFPLASWARWLARLLELLLVAATVTATFPPSHYHKVVDPHSSNDRLASLLNRDLLIELEALVAVIEEIARAPAATAAVKGNKLISEAVRIVVEYRVTAEQEILVRVRELGERIGSLGFADSIELVCLLRRLEESKDRADQPSDGRWTDDDWFWVEVRELKEHVEKVVVRKEEEGRARVRREKLGSSSARMMDRLPSGPIVPVRFSSSRWVDR</sequence>
<dbReference type="InterPro" id="IPR011417">
    <property type="entry name" value="ANTH_dom"/>
</dbReference>
<keyword evidence="3" id="KW-0333">Golgi apparatus</keyword>
<reference evidence="7" key="1">
    <citation type="submission" date="2025-08" db="UniProtKB">
        <authorList>
            <consortium name="RefSeq"/>
        </authorList>
    </citation>
    <scope>IDENTIFICATION</scope>
</reference>
<dbReference type="GO" id="GO:0000149">
    <property type="term" value="F:SNARE binding"/>
    <property type="evidence" value="ECO:0007669"/>
    <property type="project" value="TreeGrafter"/>
</dbReference>
<dbReference type="PANTHER" id="PTHR22951">
    <property type="entry name" value="CLATHRIN ASSEMBLY PROTEIN"/>
    <property type="match status" value="1"/>
</dbReference>
<dbReference type="PANTHER" id="PTHR22951:SF76">
    <property type="entry name" value="OS09G0468150 PROTEIN"/>
    <property type="match status" value="1"/>
</dbReference>
<dbReference type="GO" id="GO:0005905">
    <property type="term" value="C:clathrin-coated pit"/>
    <property type="evidence" value="ECO:0007669"/>
    <property type="project" value="TreeGrafter"/>
</dbReference>
<organism evidence="6 7">
    <name type="scientific">Elaeis guineensis var. tenera</name>
    <name type="common">Oil palm</name>
    <dbReference type="NCBI Taxonomy" id="51953"/>
    <lineage>
        <taxon>Eukaryota</taxon>
        <taxon>Viridiplantae</taxon>
        <taxon>Streptophyta</taxon>
        <taxon>Embryophyta</taxon>
        <taxon>Tracheophyta</taxon>
        <taxon>Spermatophyta</taxon>
        <taxon>Magnoliopsida</taxon>
        <taxon>Liliopsida</taxon>
        <taxon>Arecaceae</taxon>
        <taxon>Arecoideae</taxon>
        <taxon>Cocoseae</taxon>
        <taxon>Elaeidinae</taxon>
        <taxon>Elaeis</taxon>
    </lineage>
</organism>
<name>A0A6I9SFT0_ELAGV</name>
<dbReference type="GO" id="GO:0032050">
    <property type="term" value="F:clathrin heavy chain binding"/>
    <property type="evidence" value="ECO:0007669"/>
    <property type="project" value="TreeGrafter"/>
</dbReference>
<dbReference type="GO" id="GO:0005794">
    <property type="term" value="C:Golgi apparatus"/>
    <property type="evidence" value="ECO:0007669"/>
    <property type="project" value="UniProtKB-SubCell"/>
</dbReference>
<evidence type="ECO:0000313" key="6">
    <source>
        <dbReference type="Proteomes" id="UP000504607"/>
    </source>
</evidence>
<keyword evidence="6" id="KW-1185">Reference proteome</keyword>
<dbReference type="GO" id="GO:0072583">
    <property type="term" value="P:clathrin-dependent endocytosis"/>
    <property type="evidence" value="ECO:0007669"/>
    <property type="project" value="InterPro"/>
</dbReference>
<dbReference type="AlphaFoldDB" id="A0A6I9SFT0"/>
<evidence type="ECO:0000256" key="4">
    <source>
        <dbReference type="ARBA" id="ARBA00023329"/>
    </source>
</evidence>
<dbReference type="InterPro" id="IPR013809">
    <property type="entry name" value="ENTH"/>
</dbReference>
<dbReference type="InterPro" id="IPR008942">
    <property type="entry name" value="ENTH_VHS"/>
</dbReference>
<dbReference type="InParanoid" id="A0A6I9SFT0"/>
<dbReference type="GO" id="GO:0005546">
    <property type="term" value="F:phosphatidylinositol-4,5-bisphosphate binding"/>
    <property type="evidence" value="ECO:0007669"/>
    <property type="project" value="TreeGrafter"/>
</dbReference>
<dbReference type="GO" id="GO:0006900">
    <property type="term" value="P:vesicle budding from membrane"/>
    <property type="evidence" value="ECO:0007669"/>
    <property type="project" value="TreeGrafter"/>
</dbReference>
<dbReference type="GO" id="GO:0030136">
    <property type="term" value="C:clathrin-coated vesicle"/>
    <property type="evidence" value="ECO:0007669"/>
    <property type="project" value="UniProtKB-SubCell"/>
</dbReference>
<dbReference type="GO" id="GO:0005545">
    <property type="term" value="F:1-phosphatidylinositol binding"/>
    <property type="evidence" value="ECO:0007669"/>
    <property type="project" value="TreeGrafter"/>
</dbReference>
<dbReference type="InterPro" id="IPR045192">
    <property type="entry name" value="AP180-like"/>
</dbReference>
<dbReference type="OrthoDB" id="44015at2759"/>
<protein>
    <submittedName>
        <fullName evidence="7">Clathrin assembly protein At4g40080</fullName>
    </submittedName>
</protein>
<dbReference type="Gene3D" id="1.25.40.90">
    <property type="match status" value="1"/>
</dbReference>